<dbReference type="Proteomes" id="UP001174691">
    <property type="component" value="Unassembled WGS sequence"/>
</dbReference>
<dbReference type="Gene3D" id="3.40.50.1100">
    <property type="match status" value="3"/>
</dbReference>
<dbReference type="PANTHER" id="PTHR42937">
    <property type="match status" value="1"/>
</dbReference>
<dbReference type="InterPro" id="IPR036052">
    <property type="entry name" value="TrpB-like_PALP_sf"/>
</dbReference>
<dbReference type="InterPro" id="IPR001926">
    <property type="entry name" value="TrpB-like_PALP"/>
</dbReference>
<feature type="domain" description="Tryptophan synthase beta chain-like PALP" evidence="1">
    <location>
        <begin position="40"/>
        <end position="368"/>
    </location>
</feature>
<dbReference type="Pfam" id="PF00291">
    <property type="entry name" value="PALP"/>
    <property type="match status" value="1"/>
</dbReference>
<gene>
    <name evidence="2" type="ORF">NKR19_g4352</name>
</gene>
<dbReference type="SUPFAM" id="SSF53686">
    <property type="entry name" value="Tryptophan synthase beta subunit-like PLP-dependent enzymes"/>
    <property type="match status" value="1"/>
</dbReference>
<dbReference type="PANTHER" id="PTHR42937:SF1">
    <property type="entry name" value="DIAMINOPROPIONATE AMMONIA-LYASE"/>
    <property type="match status" value="1"/>
</dbReference>
<reference evidence="2" key="1">
    <citation type="submission" date="2022-07" db="EMBL/GenBank/DDBJ databases">
        <title>Fungi with potential for degradation of polypropylene.</title>
        <authorList>
            <person name="Gostincar C."/>
        </authorList>
    </citation>
    <scope>NUCLEOTIDE SEQUENCE</scope>
    <source>
        <strain evidence="2">EXF-13287</strain>
    </source>
</reference>
<evidence type="ECO:0000313" key="3">
    <source>
        <dbReference type="Proteomes" id="UP001174691"/>
    </source>
</evidence>
<protein>
    <submittedName>
        <fullName evidence="2">Tryptophan synthase beta subunit-like PLP-dependent enzyme</fullName>
    </submittedName>
</protein>
<accession>A0AA38SA43</accession>
<comment type="caution">
    <text evidence="2">The sequence shown here is derived from an EMBL/GenBank/DDBJ whole genome shotgun (WGS) entry which is preliminary data.</text>
</comment>
<proteinExistence type="predicted"/>
<evidence type="ECO:0000259" key="1">
    <source>
        <dbReference type="Pfam" id="PF00291"/>
    </source>
</evidence>
<evidence type="ECO:0000313" key="2">
    <source>
        <dbReference type="EMBL" id="KAJ9155836.1"/>
    </source>
</evidence>
<sequence>MSDLILLNSAASNWKWCGKSHPGAEASSEAAVLDFHRTLPSYGRTRLQSLPQLAAELGVGHVLLKDESDRFGLPSFKILGASYGVYRAVADKLGILVDSHGPSLELLGSEARTRGVSLVTCTEGNWGRAVARMAKYLGVPAKIFVPSFMPVTTRARITGEGAEVVVVNGDYDDSVAAAKEEAAKAGSLLVMDFGWEGYEVIPQWVVEGYSTMLSESDEQVLEQTGTSSATHAFVPVGVGSIAQAVTQHFKDSTRTAGMAKVITVEPVTAASLKTSLEAGAISPIPTKDTIMCGMNCGTVSTAAWPVLKSGVDASVVVTDAEAHRAVRDLQALGVEAGPCGASTLAALRLAVRDKREELGFDQDSVVVLYCTEGPREYETPQ</sequence>
<keyword evidence="3" id="KW-1185">Reference proteome</keyword>
<dbReference type="EMBL" id="JANBVN010000054">
    <property type="protein sequence ID" value="KAJ9155836.1"/>
    <property type="molecule type" value="Genomic_DNA"/>
</dbReference>
<dbReference type="AlphaFoldDB" id="A0AA38SA43"/>
<name>A0AA38SA43_9PEZI</name>
<dbReference type="NCBIfam" id="NF006058">
    <property type="entry name" value="PRK08206.1"/>
    <property type="match status" value="1"/>
</dbReference>
<organism evidence="2 3">
    <name type="scientific">Coniochaeta hoffmannii</name>
    <dbReference type="NCBI Taxonomy" id="91930"/>
    <lineage>
        <taxon>Eukaryota</taxon>
        <taxon>Fungi</taxon>
        <taxon>Dikarya</taxon>
        <taxon>Ascomycota</taxon>
        <taxon>Pezizomycotina</taxon>
        <taxon>Sordariomycetes</taxon>
        <taxon>Sordariomycetidae</taxon>
        <taxon>Coniochaetales</taxon>
        <taxon>Coniochaetaceae</taxon>
        <taxon>Coniochaeta</taxon>
    </lineage>
</organism>